<evidence type="ECO:0000256" key="1">
    <source>
        <dbReference type="ARBA" id="ARBA00004370"/>
    </source>
</evidence>
<keyword evidence="4" id="KW-1133">Transmembrane helix</keyword>
<dbReference type="GO" id="GO:0016020">
    <property type="term" value="C:membrane"/>
    <property type="evidence" value="ECO:0007669"/>
    <property type="project" value="UniProtKB-SubCell"/>
</dbReference>
<reference evidence="5 6" key="1">
    <citation type="submission" date="2016-06" db="EMBL/GenBank/DDBJ databases">
        <authorList>
            <person name="Sutton G."/>
            <person name="Brinkac L."/>
            <person name="Sanka R."/>
            <person name="Adams M."/>
            <person name="Lau E."/>
            <person name="Sam S."/>
            <person name="Sreng N."/>
            <person name="Him V."/>
            <person name="Kerleguer A."/>
            <person name="Cheng S."/>
        </authorList>
    </citation>
    <scope>NUCLEOTIDE SEQUENCE [LARGE SCALE GENOMIC DNA]</scope>
    <source>
        <strain evidence="5 6">E2978</strain>
    </source>
</reference>
<dbReference type="AlphaFoldDB" id="A0ABD6P392"/>
<organism evidence="5 6">
    <name type="scientific">Mycobacterium alsense</name>
    <dbReference type="NCBI Taxonomy" id="324058"/>
    <lineage>
        <taxon>Bacteria</taxon>
        <taxon>Bacillati</taxon>
        <taxon>Actinomycetota</taxon>
        <taxon>Actinomycetes</taxon>
        <taxon>Mycobacteriales</taxon>
        <taxon>Mycobacteriaceae</taxon>
        <taxon>Mycobacterium</taxon>
    </lineage>
</organism>
<evidence type="ECO:0000313" key="5">
    <source>
        <dbReference type="EMBL" id="OBG41314.1"/>
    </source>
</evidence>
<comment type="subcellular location">
    <subcellularLocation>
        <location evidence="1">Membrane</location>
    </subcellularLocation>
</comment>
<dbReference type="PANTHER" id="PTHR37042:SF4">
    <property type="entry name" value="OUTER MEMBRANE PROTEIN RV1973"/>
    <property type="match status" value="1"/>
</dbReference>
<name>A0ABD6P392_9MYCO</name>
<dbReference type="PANTHER" id="PTHR37042">
    <property type="entry name" value="OUTER MEMBRANE PROTEIN RV1973"/>
    <property type="match status" value="1"/>
</dbReference>
<evidence type="ECO:0000256" key="2">
    <source>
        <dbReference type="ARBA" id="ARBA00023136"/>
    </source>
</evidence>
<comment type="caution">
    <text evidence="5">The sequence shown here is derived from an EMBL/GenBank/DDBJ whole genome shotgun (WGS) entry which is preliminary data.</text>
</comment>
<evidence type="ECO:0000256" key="4">
    <source>
        <dbReference type="SAM" id="Phobius"/>
    </source>
</evidence>
<feature type="transmembrane region" description="Helical" evidence="4">
    <location>
        <begin position="48"/>
        <end position="69"/>
    </location>
</feature>
<sequence length="201" mass="22077">MKGFQGRVRPVTADRAQPDETVEDPARRRRTGAIGRWARRCAARWRSILVTLLLIGACGYAAGYFYFVYRSDLQTDNTVAHQAVQAASEGAVALLSYSPETLNRDFANAKSRLTEGYLAYYQRFAEQIVGPSAQRGHVTTSATVVKAAVSELHPNSAVVLVFVRQKTASAEKPEPVVTSSSLRVALTKVNGDWLIEKFDAL</sequence>
<protein>
    <submittedName>
        <fullName evidence="5">Twin-arginine translocation pathway signal</fullName>
    </submittedName>
</protein>
<dbReference type="EMBL" id="LZIT01000094">
    <property type="protein sequence ID" value="OBG41314.1"/>
    <property type="molecule type" value="Genomic_DNA"/>
</dbReference>
<feature type="region of interest" description="Disordered" evidence="3">
    <location>
        <begin position="1"/>
        <end position="27"/>
    </location>
</feature>
<proteinExistence type="predicted"/>
<evidence type="ECO:0000313" key="6">
    <source>
        <dbReference type="Proteomes" id="UP000092086"/>
    </source>
</evidence>
<dbReference type="Proteomes" id="UP000092086">
    <property type="component" value="Unassembled WGS sequence"/>
</dbReference>
<keyword evidence="2 4" id="KW-0472">Membrane</keyword>
<gene>
    <name evidence="5" type="ORF">A5672_12630</name>
</gene>
<accession>A0ABD6P392</accession>
<keyword evidence="4" id="KW-0812">Transmembrane</keyword>
<evidence type="ECO:0000256" key="3">
    <source>
        <dbReference type="SAM" id="MobiDB-lite"/>
    </source>
</evidence>